<accession>A0A409XLD7</accession>
<protein>
    <submittedName>
        <fullName evidence="2">Uncharacterized protein</fullName>
    </submittedName>
</protein>
<dbReference type="AlphaFoldDB" id="A0A409XLD7"/>
<dbReference type="InParanoid" id="A0A409XLD7"/>
<organism evidence="2 3">
    <name type="scientific">Psilocybe cyanescens</name>
    <dbReference type="NCBI Taxonomy" id="93625"/>
    <lineage>
        <taxon>Eukaryota</taxon>
        <taxon>Fungi</taxon>
        <taxon>Dikarya</taxon>
        <taxon>Basidiomycota</taxon>
        <taxon>Agaricomycotina</taxon>
        <taxon>Agaricomycetes</taxon>
        <taxon>Agaricomycetidae</taxon>
        <taxon>Agaricales</taxon>
        <taxon>Agaricineae</taxon>
        <taxon>Strophariaceae</taxon>
        <taxon>Psilocybe</taxon>
    </lineage>
</organism>
<keyword evidence="3" id="KW-1185">Reference proteome</keyword>
<evidence type="ECO:0000313" key="2">
    <source>
        <dbReference type="EMBL" id="PPQ91554.1"/>
    </source>
</evidence>
<name>A0A409XLD7_PSICY</name>
<proteinExistence type="predicted"/>
<reference evidence="2 3" key="1">
    <citation type="journal article" date="2018" name="Evol. Lett.">
        <title>Horizontal gene cluster transfer increased hallucinogenic mushroom diversity.</title>
        <authorList>
            <person name="Reynolds H.T."/>
            <person name="Vijayakumar V."/>
            <person name="Gluck-Thaler E."/>
            <person name="Korotkin H.B."/>
            <person name="Matheny P.B."/>
            <person name="Slot J.C."/>
        </authorList>
    </citation>
    <scope>NUCLEOTIDE SEQUENCE [LARGE SCALE GENOMIC DNA]</scope>
    <source>
        <strain evidence="2 3">2631</strain>
    </source>
</reference>
<comment type="caution">
    <text evidence="2">The sequence shown here is derived from an EMBL/GenBank/DDBJ whole genome shotgun (WGS) entry which is preliminary data.</text>
</comment>
<dbReference type="EMBL" id="NHYD01001315">
    <property type="protein sequence ID" value="PPQ91554.1"/>
    <property type="molecule type" value="Genomic_DNA"/>
</dbReference>
<sequence length="77" mass="7789">MPADAGVGNTAAAAADGRAGTGGGSEEEEEGTGRGLPLLDSRKGRSVGGCRSVIDIASLVRVRMRVLLVLLVLSLRV</sequence>
<feature type="compositionally biased region" description="Low complexity" evidence="1">
    <location>
        <begin position="1"/>
        <end position="18"/>
    </location>
</feature>
<dbReference type="Proteomes" id="UP000283269">
    <property type="component" value="Unassembled WGS sequence"/>
</dbReference>
<evidence type="ECO:0000256" key="1">
    <source>
        <dbReference type="SAM" id="MobiDB-lite"/>
    </source>
</evidence>
<evidence type="ECO:0000313" key="3">
    <source>
        <dbReference type="Proteomes" id="UP000283269"/>
    </source>
</evidence>
<gene>
    <name evidence="2" type="ORF">CVT25_008673</name>
</gene>
<feature type="region of interest" description="Disordered" evidence="1">
    <location>
        <begin position="1"/>
        <end position="46"/>
    </location>
</feature>